<dbReference type="Gene3D" id="1.10.287.70">
    <property type="match status" value="2"/>
</dbReference>
<feature type="transmembrane region" description="Helical" evidence="10">
    <location>
        <begin position="188"/>
        <end position="209"/>
    </location>
</feature>
<comment type="caution">
    <text evidence="12">The sequence shown here is derived from an EMBL/GenBank/DDBJ whole genome shotgun (WGS) entry which is preliminary data.</text>
</comment>
<feature type="transmembrane region" description="Helical" evidence="10">
    <location>
        <begin position="145"/>
        <end position="168"/>
    </location>
</feature>
<dbReference type="GO" id="GO:0005886">
    <property type="term" value="C:plasma membrane"/>
    <property type="evidence" value="ECO:0007669"/>
    <property type="project" value="TreeGrafter"/>
</dbReference>
<dbReference type="SUPFAM" id="SSF81324">
    <property type="entry name" value="Voltage-gated potassium channels"/>
    <property type="match status" value="2"/>
</dbReference>
<feature type="domain" description="Potassium channel" evidence="11">
    <location>
        <begin position="194"/>
        <end position="266"/>
    </location>
</feature>
<evidence type="ECO:0000256" key="3">
    <source>
        <dbReference type="ARBA" id="ARBA00022692"/>
    </source>
</evidence>
<feature type="transmembrane region" description="Helical" evidence="10">
    <location>
        <begin position="243"/>
        <end position="267"/>
    </location>
</feature>
<feature type="transmembrane region" description="Helical" evidence="10">
    <location>
        <begin position="20"/>
        <end position="46"/>
    </location>
</feature>
<dbReference type="AlphaFoldDB" id="A0AAD9I678"/>
<dbReference type="PANTHER" id="PTHR11003">
    <property type="entry name" value="POTASSIUM CHANNEL, SUBFAMILY K"/>
    <property type="match status" value="1"/>
</dbReference>
<evidence type="ECO:0000256" key="2">
    <source>
        <dbReference type="ARBA" id="ARBA00022448"/>
    </source>
</evidence>
<dbReference type="Pfam" id="PF07885">
    <property type="entry name" value="Ion_trans_2"/>
    <property type="match status" value="2"/>
</dbReference>
<feature type="transmembrane region" description="Helical" evidence="10">
    <location>
        <begin position="452"/>
        <end position="472"/>
    </location>
</feature>
<evidence type="ECO:0000256" key="1">
    <source>
        <dbReference type="ARBA" id="ARBA00004141"/>
    </source>
</evidence>
<dbReference type="Proteomes" id="UP001217918">
    <property type="component" value="Unassembled WGS sequence"/>
</dbReference>
<evidence type="ECO:0000259" key="11">
    <source>
        <dbReference type="Pfam" id="PF07885"/>
    </source>
</evidence>
<protein>
    <recommendedName>
        <fullName evidence="11">Potassium channel domain-containing protein</fullName>
    </recommendedName>
</protein>
<evidence type="ECO:0000256" key="6">
    <source>
        <dbReference type="ARBA" id="ARBA00023136"/>
    </source>
</evidence>
<keyword evidence="7 8" id="KW-0407">Ion channel</keyword>
<feature type="region of interest" description="Disordered" evidence="9">
    <location>
        <begin position="564"/>
        <end position="664"/>
    </location>
</feature>
<feature type="transmembrane region" description="Helical" evidence="10">
    <location>
        <begin position="105"/>
        <end position="133"/>
    </location>
</feature>
<keyword evidence="6 10" id="KW-0472">Membrane</keyword>
<keyword evidence="3 8" id="KW-0812">Transmembrane</keyword>
<evidence type="ECO:0000256" key="10">
    <source>
        <dbReference type="SAM" id="Phobius"/>
    </source>
</evidence>
<keyword evidence="4 10" id="KW-1133">Transmembrane helix</keyword>
<organism evidence="12 13">
    <name type="scientific">Phyllachora maydis</name>
    <dbReference type="NCBI Taxonomy" id="1825666"/>
    <lineage>
        <taxon>Eukaryota</taxon>
        <taxon>Fungi</taxon>
        <taxon>Dikarya</taxon>
        <taxon>Ascomycota</taxon>
        <taxon>Pezizomycotina</taxon>
        <taxon>Sordariomycetes</taxon>
        <taxon>Sordariomycetidae</taxon>
        <taxon>Phyllachorales</taxon>
        <taxon>Phyllachoraceae</taxon>
        <taxon>Phyllachora</taxon>
    </lineage>
</organism>
<keyword evidence="2 8" id="KW-0813">Transport</keyword>
<feature type="transmembrane region" description="Helical" evidence="10">
    <location>
        <begin position="484"/>
        <end position="504"/>
    </location>
</feature>
<dbReference type="GO" id="GO:0015271">
    <property type="term" value="F:outward rectifier potassium channel activity"/>
    <property type="evidence" value="ECO:0007669"/>
    <property type="project" value="TreeGrafter"/>
</dbReference>
<evidence type="ECO:0000256" key="7">
    <source>
        <dbReference type="ARBA" id="ARBA00023303"/>
    </source>
</evidence>
<gene>
    <name evidence="12" type="ORF">P8C59_006168</name>
</gene>
<evidence type="ECO:0000313" key="12">
    <source>
        <dbReference type="EMBL" id="KAK2071771.1"/>
    </source>
</evidence>
<feature type="domain" description="Potassium channel" evidence="11">
    <location>
        <begin position="435"/>
        <end position="507"/>
    </location>
</feature>
<dbReference type="GO" id="GO:0030322">
    <property type="term" value="P:stabilization of membrane potential"/>
    <property type="evidence" value="ECO:0007669"/>
    <property type="project" value="TreeGrafter"/>
</dbReference>
<feature type="compositionally biased region" description="Basic and acidic residues" evidence="9">
    <location>
        <begin position="574"/>
        <end position="593"/>
    </location>
</feature>
<evidence type="ECO:0000256" key="5">
    <source>
        <dbReference type="ARBA" id="ARBA00023065"/>
    </source>
</evidence>
<evidence type="ECO:0000256" key="8">
    <source>
        <dbReference type="RuleBase" id="RU003857"/>
    </source>
</evidence>
<accession>A0AAD9I678</accession>
<keyword evidence="5 8" id="KW-0406">Ion transport</keyword>
<comment type="subcellular location">
    <subcellularLocation>
        <location evidence="1">Membrane</location>
        <topology evidence="1">Multi-pass membrane protein</topology>
    </subcellularLocation>
</comment>
<feature type="transmembrane region" description="Helical" evidence="10">
    <location>
        <begin position="422"/>
        <end position="446"/>
    </location>
</feature>
<comment type="similarity">
    <text evidence="8">Belongs to the two pore domain potassium channel (TC 1.A.1.8) family.</text>
</comment>
<keyword evidence="13" id="KW-1185">Reference proteome</keyword>
<dbReference type="InterPro" id="IPR013099">
    <property type="entry name" value="K_chnl_dom"/>
</dbReference>
<feature type="transmembrane region" description="Helical" evidence="10">
    <location>
        <begin position="77"/>
        <end position="98"/>
    </location>
</feature>
<dbReference type="GO" id="GO:0022841">
    <property type="term" value="F:potassium ion leak channel activity"/>
    <property type="evidence" value="ECO:0007669"/>
    <property type="project" value="TreeGrafter"/>
</dbReference>
<dbReference type="PANTHER" id="PTHR11003:SF342">
    <property type="entry name" value="OUTWARD-RECTIFIER POTASSIUM CHANNEL TOK1"/>
    <property type="match status" value="1"/>
</dbReference>
<reference evidence="12" key="1">
    <citation type="journal article" date="2023" name="Mol. Plant Microbe Interact.">
        <title>Elucidating the Obligate Nature and Biological Capacity of an Invasive Fungal Corn Pathogen.</title>
        <authorList>
            <person name="MacCready J.S."/>
            <person name="Roggenkamp E.M."/>
            <person name="Gdanetz K."/>
            <person name="Chilvers M.I."/>
        </authorList>
    </citation>
    <scope>NUCLEOTIDE SEQUENCE</scope>
    <source>
        <strain evidence="12">PM02</strain>
    </source>
</reference>
<name>A0AAD9I678_9PEZI</name>
<dbReference type="InterPro" id="IPR003280">
    <property type="entry name" value="2pore_dom_K_chnl"/>
</dbReference>
<dbReference type="PRINTS" id="PR01333">
    <property type="entry name" value="2POREKCHANEL"/>
</dbReference>
<proteinExistence type="inferred from homology"/>
<dbReference type="FunFam" id="1.10.287.70:FF:000198">
    <property type="entry name" value="TOK2 potassium channel"/>
    <property type="match status" value="1"/>
</dbReference>
<evidence type="ECO:0000256" key="4">
    <source>
        <dbReference type="ARBA" id="ARBA00022989"/>
    </source>
</evidence>
<evidence type="ECO:0000313" key="13">
    <source>
        <dbReference type="Proteomes" id="UP001217918"/>
    </source>
</evidence>
<dbReference type="EMBL" id="JAQQPM010000005">
    <property type="protein sequence ID" value="KAK2071771.1"/>
    <property type="molecule type" value="Genomic_DNA"/>
</dbReference>
<sequence length="808" mass="90076">MSSGLLKSNERSDDLPQQWWFASTAIPLVAATIGPLSNVLSIAALVTPWQVTIANDGQLPVGIDDSGVGIVDPHWQLILNALSLACGFAGNVFLLLSFTKRLRYIIALPLSIVSWLLSSVLLIGTVIAMNMYVPPVPPGQIYSQGFWHAVIASITYTTGGIILTINMVGYFKGYCPEHSELNDTQRTLILQTMMFFFWLAGGSGVLCVLEDWAFTDALYYADVSVLTIGFGDFAPKTDSGRGFLFLFELIGIIFLGLVVSSISRFVASIGTDKIIKRHQMQARETTVSRTVTNEKELRERLGLPPRRRSNVTGKSAGKGVFRGEDRRESINRYGRIEIIGRTVTFHEKRIGAAGGGSDEVGGAGRARNLVHLNEKLRAKTWANSPQERRTQRRKKLLLLQAEKDRFDAMRQIQEDTRRWKQYWALGMAFLAFGILWGIGALVFMVTEARITGFTYFEALYFCFVALLTIGYGDYVPKSNIGKPFFVVWSLIAVPIVTVLVQEMARTVVTAVNRGIFKVAEWTVLPKEGVVRDFLDTHPALRATLTHISTRRQKRKRIARGIQVQIPGDPGLAARHGDGNDTDVERGERGESFREAAQAAKAKSKSKAKADEAARIRGMSIFDSPEASADADADANTPQAKDADDGQNEGGGAEADAEGREREPMTSLERLAAEHDAEHDLARQLAWAIKSVAHDLRAKPPRRYPYEQWVHFTQLIRFSRRTREEVARIEEEDGLVEWDWIGEDSPMLADITEAEWLLDRLCESLNRYMRRQEHKHRRTLEAPPLDTVDMALEDLNTAAAVGKKGRGRD</sequence>
<evidence type="ECO:0000256" key="9">
    <source>
        <dbReference type="SAM" id="MobiDB-lite"/>
    </source>
</evidence>